<organism evidence="3">
    <name type="scientific">hydrothermal vent metagenome</name>
    <dbReference type="NCBI Taxonomy" id="652676"/>
    <lineage>
        <taxon>unclassified sequences</taxon>
        <taxon>metagenomes</taxon>
        <taxon>ecological metagenomes</taxon>
    </lineage>
</organism>
<dbReference type="HAMAP" id="MF_02128">
    <property type="entry name" value="TMP_kinase"/>
    <property type="match status" value="1"/>
</dbReference>
<dbReference type="NCBIfam" id="TIGR01379">
    <property type="entry name" value="thiL"/>
    <property type="match status" value="1"/>
</dbReference>
<accession>A0A3B0S0L9</accession>
<dbReference type="GO" id="GO:0009030">
    <property type="term" value="F:thiamine-phosphate kinase activity"/>
    <property type="evidence" value="ECO:0007669"/>
    <property type="project" value="UniProtKB-EC"/>
</dbReference>
<dbReference type="InterPro" id="IPR010918">
    <property type="entry name" value="PurM-like_C_dom"/>
</dbReference>
<reference evidence="3" key="1">
    <citation type="submission" date="2018-06" db="EMBL/GenBank/DDBJ databases">
        <authorList>
            <person name="Zhirakovskaya E."/>
        </authorList>
    </citation>
    <scope>NUCLEOTIDE SEQUENCE</scope>
</reference>
<feature type="domain" description="PurM-like C-terminal" evidence="2">
    <location>
        <begin position="146"/>
        <end position="308"/>
    </location>
</feature>
<dbReference type="SUPFAM" id="SSF55326">
    <property type="entry name" value="PurM N-terminal domain-like"/>
    <property type="match status" value="1"/>
</dbReference>
<dbReference type="InterPro" id="IPR036676">
    <property type="entry name" value="PurM-like_C_sf"/>
</dbReference>
<keyword evidence="3" id="KW-0808">Transferase</keyword>
<dbReference type="Pfam" id="PF00586">
    <property type="entry name" value="AIRS"/>
    <property type="match status" value="1"/>
</dbReference>
<dbReference type="PANTHER" id="PTHR30270">
    <property type="entry name" value="THIAMINE-MONOPHOSPHATE KINASE"/>
    <property type="match status" value="1"/>
</dbReference>
<dbReference type="SUPFAM" id="SSF56042">
    <property type="entry name" value="PurM C-terminal domain-like"/>
    <property type="match status" value="1"/>
</dbReference>
<dbReference type="GO" id="GO:0009228">
    <property type="term" value="P:thiamine biosynthetic process"/>
    <property type="evidence" value="ECO:0007669"/>
    <property type="project" value="InterPro"/>
</dbReference>
<dbReference type="PIRSF" id="PIRSF005303">
    <property type="entry name" value="Thiam_monoph_kin"/>
    <property type="match status" value="1"/>
</dbReference>
<dbReference type="Gene3D" id="3.90.650.10">
    <property type="entry name" value="PurM-like C-terminal domain"/>
    <property type="match status" value="1"/>
</dbReference>
<name>A0A3B0S0L9_9ZZZZ</name>
<dbReference type="InterPro" id="IPR036921">
    <property type="entry name" value="PurM-like_N_sf"/>
</dbReference>
<dbReference type="InterPro" id="IPR016188">
    <property type="entry name" value="PurM-like_N"/>
</dbReference>
<proteinExistence type="inferred from homology"/>
<feature type="domain" description="PurM-like N-terminal" evidence="1">
    <location>
        <begin position="27"/>
        <end position="134"/>
    </location>
</feature>
<gene>
    <name evidence="3" type="ORF">MNBD_ALPHA06-1927</name>
</gene>
<protein>
    <submittedName>
        <fullName evidence="3">Thiamine-monophosphate kinase</fullName>
        <ecNumber evidence="3">2.7.4.16</ecNumber>
    </submittedName>
</protein>
<dbReference type="Pfam" id="PF02769">
    <property type="entry name" value="AIRS_C"/>
    <property type="match status" value="1"/>
</dbReference>
<dbReference type="EC" id="2.7.4.16" evidence="3"/>
<dbReference type="Gene3D" id="3.30.1330.10">
    <property type="entry name" value="PurM-like, N-terminal domain"/>
    <property type="match status" value="1"/>
</dbReference>
<evidence type="ECO:0000313" key="3">
    <source>
        <dbReference type="EMBL" id="VAV96791.1"/>
    </source>
</evidence>
<sequence>MSADEFSFISELARFAGQSEESLDLADDGALIGKLVLVKDLVQAGIHALPDDNDADVVRKAIRVNLSDLAAMAAQPKFILLGLCLGTKSKPGQMPALAETIRKECEHFAVHLIGGDTVQGSGPTTVSITAIGEVKHSPVLRSGGQIGDNVWVSGSIGDGALGLKWLQMGQQNPELSKLDAKDTDYLAQRYRWPQPRIALGYQLASLAHCMIDISDGLAADAGHLARASNLSLVIETEKIPVSAAFQNWRNRNGSPAEQWKTLSAGDDYELLFSAPMEARREIEVVAAKTGCPVTRIGHLEAGNGVVLRLNGAVVDWPVSGFTHF</sequence>
<dbReference type="AlphaFoldDB" id="A0A3B0S0L9"/>
<dbReference type="PANTHER" id="PTHR30270:SF0">
    <property type="entry name" value="THIAMINE-MONOPHOSPHATE KINASE"/>
    <property type="match status" value="1"/>
</dbReference>
<dbReference type="InterPro" id="IPR006283">
    <property type="entry name" value="ThiL-like"/>
</dbReference>
<dbReference type="EMBL" id="UOEE01000232">
    <property type="protein sequence ID" value="VAV96791.1"/>
    <property type="molecule type" value="Genomic_DNA"/>
</dbReference>
<keyword evidence="3" id="KW-0418">Kinase</keyword>
<dbReference type="CDD" id="cd02194">
    <property type="entry name" value="ThiL"/>
    <property type="match status" value="1"/>
</dbReference>
<evidence type="ECO:0000259" key="1">
    <source>
        <dbReference type="Pfam" id="PF00586"/>
    </source>
</evidence>
<evidence type="ECO:0000259" key="2">
    <source>
        <dbReference type="Pfam" id="PF02769"/>
    </source>
</evidence>